<evidence type="ECO:0000313" key="2">
    <source>
        <dbReference type="EMBL" id="HEE18099.1"/>
    </source>
</evidence>
<reference evidence="2" key="1">
    <citation type="journal article" date="2020" name="mSystems">
        <title>Genome- and Community-Level Interaction Insights into Carbon Utilization and Element Cycling Functions of Hydrothermarchaeota in Hydrothermal Sediment.</title>
        <authorList>
            <person name="Zhou Z."/>
            <person name="Liu Y."/>
            <person name="Xu W."/>
            <person name="Pan J."/>
            <person name="Luo Z.H."/>
            <person name="Li M."/>
        </authorList>
    </citation>
    <scope>NUCLEOTIDE SEQUENCE [LARGE SCALE GENOMIC DNA]</scope>
    <source>
        <strain evidence="2">SpSt-236</strain>
        <strain evidence="1">SpSt-265</strain>
        <strain evidence="3">SpSt-465</strain>
    </source>
</reference>
<dbReference type="EMBL" id="DSTU01000004">
    <property type="protein sequence ID" value="HFJ53517.1"/>
    <property type="molecule type" value="Genomic_DNA"/>
</dbReference>
<dbReference type="EMBL" id="DSLG01000008">
    <property type="protein sequence ID" value="HEA87678.1"/>
    <property type="molecule type" value="Genomic_DNA"/>
</dbReference>
<dbReference type="AlphaFoldDB" id="A0A7C2BCZ0"/>
<proteinExistence type="predicted"/>
<dbReference type="EMBL" id="DSKA01000072">
    <property type="protein sequence ID" value="HEE18099.1"/>
    <property type="molecule type" value="Genomic_DNA"/>
</dbReference>
<accession>A0A7C2BCZ0</accession>
<name>A0A7C2BCZ0_UNCW3</name>
<protein>
    <submittedName>
        <fullName evidence="2">Uncharacterized protein</fullName>
    </submittedName>
</protein>
<comment type="caution">
    <text evidence="2">The sequence shown here is derived from an EMBL/GenBank/DDBJ whole genome shotgun (WGS) entry which is preliminary data.</text>
</comment>
<evidence type="ECO:0000313" key="1">
    <source>
        <dbReference type="EMBL" id="HEA87678.1"/>
    </source>
</evidence>
<organism evidence="2">
    <name type="scientific">candidate division WOR-3 bacterium</name>
    <dbReference type="NCBI Taxonomy" id="2052148"/>
    <lineage>
        <taxon>Bacteria</taxon>
        <taxon>Bacteria division WOR-3</taxon>
    </lineage>
</organism>
<gene>
    <name evidence="2" type="ORF">ENP62_00910</name>
    <name evidence="1" type="ORF">ENP94_06705</name>
    <name evidence="3" type="ORF">ENS16_02355</name>
</gene>
<evidence type="ECO:0000313" key="3">
    <source>
        <dbReference type="EMBL" id="HFJ53517.1"/>
    </source>
</evidence>
<sequence length="136" mass="14914">MARLIRFFILTLVLAEIGSAGWERRADTPQWQYAGSALVFGIENPKTLYAIFGGTKKLYRYLINLDRWDDSPADFPGDVNFGPGAALASDLNDNIYVLVGGDEAVLALPDFRQQLAAVSGYPVSGQSGRFVSICHR</sequence>